<dbReference type="Gene3D" id="3.90.1200.10">
    <property type="match status" value="1"/>
</dbReference>
<dbReference type="Gene3D" id="3.30.200.20">
    <property type="entry name" value="Phosphorylase Kinase, domain 1"/>
    <property type="match status" value="1"/>
</dbReference>
<dbReference type="PANTHER" id="PTHR21310:SF15">
    <property type="entry name" value="AMINOGLYCOSIDE PHOSPHOTRANSFERASE DOMAIN-CONTAINING PROTEIN"/>
    <property type="match status" value="1"/>
</dbReference>
<dbReference type="SUPFAM" id="SSF56112">
    <property type="entry name" value="Protein kinase-like (PK-like)"/>
    <property type="match status" value="1"/>
</dbReference>
<dbReference type="InterPro" id="IPR011009">
    <property type="entry name" value="Kinase-like_dom_sf"/>
</dbReference>
<dbReference type="AlphaFoldDB" id="A0A518VDM3"/>
<feature type="domain" description="Aminoglycoside phosphotransferase" evidence="1">
    <location>
        <begin position="24"/>
        <end position="263"/>
    </location>
</feature>
<gene>
    <name evidence="2" type="ORF">EEL30_24020</name>
</gene>
<organism evidence="2 3">
    <name type="scientific">Brevibacillus laterosporus</name>
    <name type="common">Bacillus laterosporus</name>
    <dbReference type="NCBI Taxonomy" id="1465"/>
    <lineage>
        <taxon>Bacteria</taxon>
        <taxon>Bacillati</taxon>
        <taxon>Bacillota</taxon>
        <taxon>Bacilli</taxon>
        <taxon>Bacillales</taxon>
        <taxon>Paenibacillaceae</taxon>
        <taxon>Brevibacillus</taxon>
    </lineage>
</organism>
<evidence type="ECO:0000313" key="2">
    <source>
        <dbReference type="EMBL" id="QDX95087.1"/>
    </source>
</evidence>
<dbReference type="Proteomes" id="UP000319432">
    <property type="component" value="Chromosome"/>
</dbReference>
<protein>
    <recommendedName>
        <fullName evidence="1">Aminoglycoside phosphotransferase domain-containing protein</fullName>
    </recommendedName>
</protein>
<sequence length="304" mass="34629">MTSDQEMLTIARKNGLILQDTQVEINESGMDFRVAFAKDEEGISWVLRQPRRQDVYKRAVNEHHVLKLVQNHLPVEIPNWRIFTEEIIAYPKLRGIPAATMDIEAKAYKFQIDHQALPASFIDSLASTLAALHGIDHEQASSAGIRIQNPSEARESMIKRMDQIQCELGVSEALWERWQKWTSDDTYWPQHSVLVHGDLHPPHILIDIDNRVSGLLDWTEAEVSNPATDFVLYYAIFGEIALDALLKKYHAAGGRIWPRMREHIIEQWAAYPVLIAMFALTTGKKEDIEMAQVALGVLPSEEKS</sequence>
<dbReference type="Pfam" id="PF01636">
    <property type="entry name" value="APH"/>
    <property type="match status" value="1"/>
</dbReference>
<dbReference type="EMBL" id="CP033464">
    <property type="protein sequence ID" value="QDX95087.1"/>
    <property type="molecule type" value="Genomic_DNA"/>
</dbReference>
<dbReference type="PANTHER" id="PTHR21310">
    <property type="entry name" value="AMINOGLYCOSIDE PHOSPHOTRANSFERASE-RELATED-RELATED"/>
    <property type="match status" value="1"/>
</dbReference>
<dbReference type="InterPro" id="IPR051678">
    <property type="entry name" value="AGP_Transferase"/>
</dbReference>
<accession>A0A518VDM3</accession>
<dbReference type="OrthoDB" id="3806873at2"/>
<evidence type="ECO:0000313" key="3">
    <source>
        <dbReference type="Proteomes" id="UP000319432"/>
    </source>
</evidence>
<proteinExistence type="predicted"/>
<keyword evidence="3" id="KW-1185">Reference proteome</keyword>
<evidence type="ECO:0000259" key="1">
    <source>
        <dbReference type="Pfam" id="PF01636"/>
    </source>
</evidence>
<name>A0A518VDM3_BRELA</name>
<dbReference type="CDD" id="cd05152">
    <property type="entry name" value="MPH2"/>
    <property type="match status" value="1"/>
</dbReference>
<reference evidence="2 3" key="1">
    <citation type="submission" date="2018-11" db="EMBL/GenBank/DDBJ databases">
        <title>Phylogenetic determinants of toxin gene distribution in genomes of Brevibacillus laterosporus.</title>
        <authorList>
            <person name="Glare T.R."/>
            <person name="Durrant A."/>
            <person name="Berry C."/>
            <person name="Palma L."/>
            <person name="Ormskirk M."/>
            <person name="Cox M.O."/>
        </authorList>
    </citation>
    <scope>NUCLEOTIDE SEQUENCE [LARGE SCALE GENOMIC DNA]</scope>
    <source>
        <strain evidence="2 3">1821L</strain>
    </source>
</reference>
<dbReference type="InterPro" id="IPR002575">
    <property type="entry name" value="Aminoglycoside_PTrfase"/>
</dbReference>